<dbReference type="HOGENOM" id="CLU_1897285_0_0_1"/>
<dbReference type="AlphaFoldDB" id="B2WI69"/>
<dbReference type="Proteomes" id="UP000001471">
    <property type="component" value="Unassembled WGS sequence"/>
</dbReference>
<accession>B2WI69</accession>
<sequence length="134" mass="13799">MSSPFAVSSPALIAPARLRLEGQGEGSDSGSGSESEMSAGPNTVTGRHKRDIMPCTWKERLSGPAVPAGKAGDGKGLWAPDAKYALADVIPVLPVEMTQDSERSARSAARRGLGSGIGAGQAWESCAHVGLFLH</sequence>
<feature type="region of interest" description="Disordered" evidence="1">
    <location>
        <begin position="1"/>
        <end position="72"/>
    </location>
</feature>
<evidence type="ECO:0000313" key="2">
    <source>
        <dbReference type="EMBL" id="EDU42729.1"/>
    </source>
</evidence>
<reference evidence="3" key="1">
    <citation type="journal article" date="2013" name="G3 (Bethesda)">
        <title>Comparative genomics of a plant-pathogenic fungus, Pyrenophora tritici-repentis, reveals transduplication and the impact of repeat elements on pathogenicity and population divergence.</title>
        <authorList>
            <person name="Manning V.A."/>
            <person name="Pandelova I."/>
            <person name="Dhillon B."/>
            <person name="Wilhelm L.J."/>
            <person name="Goodwin S.B."/>
            <person name="Berlin A.M."/>
            <person name="Figueroa M."/>
            <person name="Freitag M."/>
            <person name="Hane J.K."/>
            <person name="Henrissat B."/>
            <person name="Holman W.H."/>
            <person name="Kodira C.D."/>
            <person name="Martin J."/>
            <person name="Oliver R.P."/>
            <person name="Robbertse B."/>
            <person name="Schackwitz W."/>
            <person name="Schwartz D.C."/>
            <person name="Spatafora J.W."/>
            <person name="Turgeon B.G."/>
            <person name="Yandava C."/>
            <person name="Young S."/>
            <person name="Zhou S."/>
            <person name="Zeng Q."/>
            <person name="Grigoriev I.V."/>
            <person name="Ma L.-J."/>
            <person name="Ciuffetti L.M."/>
        </authorList>
    </citation>
    <scope>NUCLEOTIDE SEQUENCE [LARGE SCALE GENOMIC DNA]</scope>
    <source>
        <strain evidence="3">Pt-1C-BFP</strain>
    </source>
</reference>
<name>B2WI69_PYRTR</name>
<evidence type="ECO:0000313" key="3">
    <source>
        <dbReference type="Proteomes" id="UP000001471"/>
    </source>
</evidence>
<gene>
    <name evidence="2" type="ORF">PTRG_09678</name>
</gene>
<feature type="compositionally biased region" description="Low complexity" evidence="1">
    <location>
        <begin position="30"/>
        <end position="40"/>
    </location>
</feature>
<proteinExistence type="predicted"/>
<dbReference type="InParanoid" id="B2WI69"/>
<dbReference type="EMBL" id="DS231625">
    <property type="protein sequence ID" value="EDU42729.1"/>
    <property type="molecule type" value="Genomic_DNA"/>
</dbReference>
<organism evidence="2 3">
    <name type="scientific">Pyrenophora tritici-repentis (strain Pt-1C-BFP)</name>
    <name type="common">Wheat tan spot fungus</name>
    <name type="synonym">Drechslera tritici-repentis</name>
    <dbReference type="NCBI Taxonomy" id="426418"/>
    <lineage>
        <taxon>Eukaryota</taxon>
        <taxon>Fungi</taxon>
        <taxon>Dikarya</taxon>
        <taxon>Ascomycota</taxon>
        <taxon>Pezizomycotina</taxon>
        <taxon>Dothideomycetes</taxon>
        <taxon>Pleosporomycetidae</taxon>
        <taxon>Pleosporales</taxon>
        <taxon>Pleosporineae</taxon>
        <taxon>Pleosporaceae</taxon>
        <taxon>Pyrenophora</taxon>
    </lineage>
</organism>
<protein>
    <submittedName>
        <fullName evidence="2">Uncharacterized protein</fullName>
    </submittedName>
</protein>
<evidence type="ECO:0000256" key="1">
    <source>
        <dbReference type="SAM" id="MobiDB-lite"/>
    </source>
</evidence>